<protein>
    <submittedName>
        <fullName evidence="1">Uncharacterized protein</fullName>
    </submittedName>
</protein>
<organism evidence="1 2">
    <name type="scientific">Nitrospira tepida</name>
    <dbReference type="NCBI Taxonomy" id="2973512"/>
    <lineage>
        <taxon>Bacteria</taxon>
        <taxon>Pseudomonadati</taxon>
        <taxon>Nitrospirota</taxon>
        <taxon>Nitrospiria</taxon>
        <taxon>Nitrospirales</taxon>
        <taxon>Nitrospiraceae</taxon>
        <taxon>Nitrospira</taxon>
    </lineage>
</organism>
<accession>A0AA86N3K5</accession>
<dbReference type="KEGG" id="nti:DNFV4_04508"/>
<gene>
    <name evidence="1" type="ORF">DNFV4_04508</name>
</gene>
<dbReference type="RefSeq" id="WP_289271480.1">
    <property type="nucleotide sequence ID" value="NZ_OX365700.1"/>
</dbReference>
<dbReference type="Proteomes" id="UP001179121">
    <property type="component" value="Chromosome"/>
</dbReference>
<evidence type="ECO:0000313" key="2">
    <source>
        <dbReference type="Proteomes" id="UP001179121"/>
    </source>
</evidence>
<proteinExistence type="predicted"/>
<name>A0AA86N3K5_9BACT</name>
<keyword evidence="2" id="KW-1185">Reference proteome</keyword>
<sequence length="585" mass="64643">MTYRPDVVHDGVFRGCRLLTAILLGLMMVGAAASPAWSAPASQKKTRKPPAPSAAGKAAMDYALAISSGDQTKFGQLDFACQYRMVEQQGTLKKFPPATDGIYADCWKRLKEAVEPAIWKTDEGMDTIWPGPGRLVFFTEPLESYQAAAAVMDLLGQSPPGTGLTLSIERQQTIPNASFPAGKNRKLAGVPTSLVQLRVAYKDMLTSPVTFAKGAYRFRSTIHRPRVPVKSVAVQFVVMTGLKRLGYPSDAAVLSVPVSVLSDAGDLPQTGELPSEAIPFSTETSHVLADSATIWQPSDGSGLLIAAVARSRHFPDLRDRIALLNRVLLIDEAQPEALTAMTNDLYGRVLTTGDAVPSVPFKDAMLAKRVSELSWNWYAQNFRLDLSNNMEMGGLAEPTAGDFLYRMIPAMETLSKVRPKDLDNRLHLGIAYRWNNDQLRAIQTHEALVNDLAQARPGQRARALIELAWSRIHKVSWNRFLNDPDINQAYREAEEAFRLTDDPLDKFTAAYTMAYSQLYMAERDPKLMLANLTQAKQFFELTPGATPQVWSYLLNRDSLRALLDADPTFLPLLTAMEAKPEPKKD</sequence>
<dbReference type="AlphaFoldDB" id="A0AA86N3K5"/>
<dbReference type="EMBL" id="OX365700">
    <property type="protein sequence ID" value="CAI4034064.1"/>
    <property type="molecule type" value="Genomic_DNA"/>
</dbReference>
<evidence type="ECO:0000313" key="1">
    <source>
        <dbReference type="EMBL" id="CAI4034064.1"/>
    </source>
</evidence>
<reference evidence="1" key="1">
    <citation type="submission" date="2022-10" db="EMBL/GenBank/DDBJ databases">
        <authorList>
            <person name="Koch H."/>
        </authorList>
    </citation>
    <scope>NUCLEOTIDE SEQUENCE</scope>
    <source>
        <strain evidence="1">DNF</strain>
    </source>
</reference>